<evidence type="ECO:0000256" key="10">
    <source>
        <dbReference type="ARBA" id="ARBA00022840"/>
    </source>
</evidence>
<dbReference type="AlphaFoldDB" id="Q67RU6"/>
<evidence type="ECO:0000256" key="5">
    <source>
        <dbReference type="ARBA" id="ARBA00020963"/>
    </source>
</evidence>
<dbReference type="EMBL" id="AP006840">
    <property type="protein sequence ID" value="BAD39597.1"/>
    <property type="molecule type" value="Genomic_DNA"/>
</dbReference>
<evidence type="ECO:0000313" key="18">
    <source>
        <dbReference type="EMBL" id="BAD39597.1"/>
    </source>
</evidence>
<dbReference type="SUPFAM" id="SSF89028">
    <property type="entry name" value="Cobalamin adenosyltransferase-like"/>
    <property type="match status" value="1"/>
</dbReference>
<dbReference type="InterPro" id="IPR036451">
    <property type="entry name" value="CblAdoTrfase-like_sf"/>
</dbReference>
<comment type="catalytic activity">
    <reaction evidence="15 16">
        <text>2 cob(II)alamin + reduced [electron-transfer flavoprotein] + 2 ATP = 2 adenosylcob(III)alamin + 2 triphosphate + oxidized [electron-transfer flavoprotein] + 3 H(+)</text>
        <dbReference type="Rhea" id="RHEA:28671"/>
        <dbReference type="Rhea" id="RHEA-COMP:10685"/>
        <dbReference type="Rhea" id="RHEA-COMP:10686"/>
        <dbReference type="ChEBI" id="CHEBI:15378"/>
        <dbReference type="ChEBI" id="CHEBI:16304"/>
        <dbReference type="ChEBI" id="CHEBI:18036"/>
        <dbReference type="ChEBI" id="CHEBI:18408"/>
        <dbReference type="ChEBI" id="CHEBI:30616"/>
        <dbReference type="ChEBI" id="CHEBI:57692"/>
        <dbReference type="ChEBI" id="CHEBI:58307"/>
        <dbReference type="EC" id="2.5.1.17"/>
    </reaction>
</comment>
<keyword evidence="8 16" id="KW-0808">Transferase</keyword>
<keyword evidence="19" id="KW-1185">Reference proteome</keyword>
<dbReference type="STRING" id="292459.STH612"/>
<accession>Q67RU6</accession>
<dbReference type="InterPro" id="IPR029499">
    <property type="entry name" value="PduO-typ"/>
</dbReference>
<evidence type="ECO:0000256" key="7">
    <source>
        <dbReference type="ARBA" id="ARBA00022573"/>
    </source>
</evidence>
<evidence type="ECO:0000256" key="4">
    <source>
        <dbReference type="ARBA" id="ARBA00012454"/>
    </source>
</evidence>
<dbReference type="Proteomes" id="UP000000417">
    <property type="component" value="Chromosome"/>
</dbReference>
<feature type="domain" description="Cobalamin adenosyltransferase-like" evidence="17">
    <location>
        <begin position="6"/>
        <end position="172"/>
    </location>
</feature>
<comment type="similarity">
    <text evidence="3 16">Belongs to the Cob(I)alamin adenosyltransferase family.</text>
</comment>
<proteinExistence type="inferred from homology"/>
<dbReference type="InterPro" id="IPR016030">
    <property type="entry name" value="CblAdoTrfase-like"/>
</dbReference>
<evidence type="ECO:0000259" key="17">
    <source>
        <dbReference type="Pfam" id="PF01923"/>
    </source>
</evidence>
<protein>
    <recommendedName>
        <fullName evidence="5 16">Corrinoid adenosyltransferase</fullName>
        <ecNumber evidence="4 16">2.5.1.17</ecNumber>
    </recommendedName>
    <alternativeName>
        <fullName evidence="11 16">Cob(II)alamin adenosyltransferase</fullName>
    </alternativeName>
    <alternativeName>
        <fullName evidence="13 16">Cob(II)yrinic acid a,c-diamide adenosyltransferase</fullName>
    </alternativeName>
    <alternativeName>
        <fullName evidence="12 16">Cobinamide/cobalamin adenosyltransferase</fullName>
    </alternativeName>
</protein>
<dbReference type="Gene3D" id="1.20.1200.10">
    <property type="entry name" value="Cobalamin adenosyltransferase-like"/>
    <property type="match status" value="1"/>
</dbReference>
<dbReference type="PANTHER" id="PTHR12213:SF0">
    <property type="entry name" value="CORRINOID ADENOSYLTRANSFERASE MMAB"/>
    <property type="match status" value="1"/>
</dbReference>
<keyword evidence="9 16" id="KW-0547">Nucleotide-binding</keyword>
<evidence type="ECO:0000313" key="19">
    <source>
        <dbReference type="Proteomes" id="UP000000417"/>
    </source>
</evidence>
<dbReference type="NCBIfam" id="TIGR00636">
    <property type="entry name" value="PduO_Nterm"/>
    <property type="match status" value="1"/>
</dbReference>
<evidence type="ECO:0000256" key="2">
    <source>
        <dbReference type="ARBA" id="ARBA00005121"/>
    </source>
</evidence>
<keyword evidence="7 16" id="KW-0169">Cobalamin biosynthesis</keyword>
<dbReference type="GO" id="GO:0005737">
    <property type="term" value="C:cytoplasm"/>
    <property type="evidence" value="ECO:0007669"/>
    <property type="project" value="UniProtKB-SubCell"/>
</dbReference>
<evidence type="ECO:0000256" key="14">
    <source>
        <dbReference type="ARBA" id="ARBA00048555"/>
    </source>
</evidence>
<dbReference type="FunFam" id="1.20.1200.10:FF:000003">
    <property type="entry name" value="ATP:cob(I)alamin adenosyltransferase"/>
    <property type="match status" value="1"/>
</dbReference>
<evidence type="ECO:0000256" key="3">
    <source>
        <dbReference type="ARBA" id="ARBA00007487"/>
    </source>
</evidence>
<dbReference type="UniPathway" id="UPA00148">
    <property type="reaction ID" value="UER00233"/>
</dbReference>
<evidence type="ECO:0000256" key="15">
    <source>
        <dbReference type="ARBA" id="ARBA00048692"/>
    </source>
</evidence>
<evidence type="ECO:0000256" key="8">
    <source>
        <dbReference type="ARBA" id="ARBA00022679"/>
    </source>
</evidence>
<comment type="catalytic activity">
    <reaction evidence="14 16">
        <text>2 cob(II)yrinate a,c diamide + reduced [electron-transfer flavoprotein] + 2 ATP = 2 adenosylcob(III)yrinate a,c-diamide + 2 triphosphate + oxidized [electron-transfer flavoprotein] + 3 H(+)</text>
        <dbReference type="Rhea" id="RHEA:11528"/>
        <dbReference type="Rhea" id="RHEA-COMP:10685"/>
        <dbReference type="Rhea" id="RHEA-COMP:10686"/>
        <dbReference type="ChEBI" id="CHEBI:15378"/>
        <dbReference type="ChEBI" id="CHEBI:18036"/>
        <dbReference type="ChEBI" id="CHEBI:30616"/>
        <dbReference type="ChEBI" id="CHEBI:57692"/>
        <dbReference type="ChEBI" id="CHEBI:58307"/>
        <dbReference type="ChEBI" id="CHEBI:58503"/>
        <dbReference type="ChEBI" id="CHEBI:58537"/>
        <dbReference type="EC" id="2.5.1.17"/>
    </reaction>
</comment>
<dbReference type="GO" id="GO:0009236">
    <property type="term" value="P:cobalamin biosynthetic process"/>
    <property type="evidence" value="ECO:0007669"/>
    <property type="project" value="UniProtKB-UniRule"/>
</dbReference>
<evidence type="ECO:0000256" key="12">
    <source>
        <dbReference type="ARBA" id="ARBA00033334"/>
    </source>
</evidence>
<keyword evidence="6" id="KW-0963">Cytoplasm</keyword>
<sequence length="190" mass="20791">MRPMRIYTRTGDKGDTSLRWGERVPKNALRVEVYGTVDEANAHVGMAVAMMEGPAFAAVRDVLLRVQNELFYVGADLATPPNRDRGEQPRITQASVDALEADIDRLEAGLPPLRNFVLPGGSAPAAALHVARTVVRRAERLLVSLMQQEPVDPALLRYLNRLSDLLFVAARAANQAAGHGDVLVDWNRSS</sequence>
<evidence type="ECO:0000256" key="6">
    <source>
        <dbReference type="ARBA" id="ARBA00022490"/>
    </source>
</evidence>
<comment type="pathway">
    <text evidence="2 16">Cofactor biosynthesis; adenosylcobalamin biosynthesis; adenosylcobalamin from cob(II)yrinate a,c-diamide: step 2/7.</text>
</comment>
<dbReference type="EC" id="2.5.1.17" evidence="4 16"/>
<name>Q67RU6_SYMTH</name>
<keyword evidence="10 16" id="KW-0067">ATP-binding</keyword>
<dbReference type="KEGG" id="sth:STH612"/>
<organism evidence="18 19">
    <name type="scientific">Symbiobacterium thermophilum (strain DSM 24528 / JCM 14929 / IAM 14863 / T)</name>
    <dbReference type="NCBI Taxonomy" id="292459"/>
    <lineage>
        <taxon>Bacteria</taxon>
        <taxon>Bacillati</taxon>
        <taxon>Bacillota</taxon>
        <taxon>Clostridia</taxon>
        <taxon>Eubacteriales</taxon>
        <taxon>Symbiobacteriaceae</taxon>
        <taxon>Symbiobacterium</taxon>
    </lineage>
</organism>
<evidence type="ECO:0000256" key="9">
    <source>
        <dbReference type="ARBA" id="ARBA00022741"/>
    </source>
</evidence>
<dbReference type="HOGENOM" id="CLU_083486_0_2_9"/>
<evidence type="ECO:0000256" key="1">
    <source>
        <dbReference type="ARBA" id="ARBA00004496"/>
    </source>
</evidence>
<comment type="subcellular location">
    <subcellularLocation>
        <location evidence="1">Cytoplasm</location>
    </subcellularLocation>
</comment>
<dbReference type="Pfam" id="PF01923">
    <property type="entry name" value="Cob_adeno_trans"/>
    <property type="match status" value="1"/>
</dbReference>
<dbReference type="PANTHER" id="PTHR12213">
    <property type="entry name" value="CORRINOID ADENOSYLTRANSFERASE"/>
    <property type="match status" value="1"/>
</dbReference>
<dbReference type="GO" id="GO:0008817">
    <property type="term" value="F:corrinoid adenosyltransferase activity"/>
    <property type="evidence" value="ECO:0007669"/>
    <property type="project" value="UniProtKB-UniRule"/>
</dbReference>
<evidence type="ECO:0000256" key="16">
    <source>
        <dbReference type="RuleBase" id="RU366026"/>
    </source>
</evidence>
<evidence type="ECO:0000256" key="13">
    <source>
        <dbReference type="ARBA" id="ARBA00033354"/>
    </source>
</evidence>
<reference evidence="18 19" key="1">
    <citation type="journal article" date="2004" name="Nucleic Acids Res.">
        <title>Genome sequence of Symbiobacterium thermophilum, an uncultivable bacterium that depends on microbial commensalism.</title>
        <authorList>
            <person name="Ueda K."/>
            <person name="Yamashita A."/>
            <person name="Ishikawa J."/>
            <person name="Shimada M."/>
            <person name="Watsuji T."/>
            <person name="Morimura K."/>
            <person name="Ikeda H."/>
            <person name="Hattori M."/>
            <person name="Beppu T."/>
        </authorList>
    </citation>
    <scope>NUCLEOTIDE SEQUENCE [LARGE SCALE GENOMIC DNA]</scope>
    <source>
        <strain evidence="19">T / IAM 14863</strain>
    </source>
</reference>
<dbReference type="eggNOG" id="COG2096">
    <property type="taxonomic scope" value="Bacteria"/>
</dbReference>
<evidence type="ECO:0000256" key="11">
    <source>
        <dbReference type="ARBA" id="ARBA00031529"/>
    </source>
</evidence>
<gene>
    <name evidence="18" type="ordered locus">STH612</name>
</gene>
<dbReference type="GO" id="GO:0005524">
    <property type="term" value="F:ATP binding"/>
    <property type="evidence" value="ECO:0007669"/>
    <property type="project" value="UniProtKB-UniRule"/>
</dbReference>